<evidence type="ECO:0008006" key="3">
    <source>
        <dbReference type="Google" id="ProtNLM"/>
    </source>
</evidence>
<evidence type="ECO:0000313" key="1">
    <source>
        <dbReference type="EMBL" id="MFC3630823.1"/>
    </source>
</evidence>
<dbReference type="PANTHER" id="PTHR35882">
    <property type="entry name" value="PELA"/>
    <property type="match status" value="1"/>
</dbReference>
<organism evidence="1 2">
    <name type="scientific">Paracoccus angustae</name>
    <dbReference type="NCBI Taxonomy" id="1671480"/>
    <lineage>
        <taxon>Bacteria</taxon>
        <taxon>Pseudomonadati</taxon>
        <taxon>Pseudomonadota</taxon>
        <taxon>Alphaproteobacteria</taxon>
        <taxon>Rhodobacterales</taxon>
        <taxon>Paracoccaceae</taxon>
        <taxon>Paracoccus</taxon>
    </lineage>
</organism>
<sequence length="328" mass="36576">MSNARSRAARLAASLQDGFAVQYWGTTYDADTLSRQPHGLLILEITRIGAPYSDTGREVFFTPEEIAKINKNGARPVLGYLNVTEIEHYRDYWIDQMGGIDVPPPAVLPDWYGPTTVHKEHLSTYWTDAWHKILLERTDRLMQTGIDGLFLDDVLHYYSHAMDKTLAWPEGKTPDGPADAPGMAREMMRLVGLIADRARQWNCDAYVVVNNGVFIGRDAMGGGDPQGKAAFSDYLEAIDAIMVENVSAPTTHVHTTEALQEDFRRNGVSVLSLDIATQFPDHKPEALRDLIAEKATQAGFYPYVAADNVFNQVYPPIRSPLRWPGGPE</sequence>
<dbReference type="PANTHER" id="PTHR35882:SF2">
    <property type="entry name" value="PELA"/>
    <property type="match status" value="1"/>
</dbReference>
<dbReference type="InterPro" id="IPR017853">
    <property type="entry name" value="GH"/>
</dbReference>
<protein>
    <recommendedName>
        <fullName evidence="3">Glycoside-hydrolase family GH114 TIM-barrel domain-containing protein</fullName>
    </recommendedName>
</protein>
<accession>A0ABV7U6Y7</accession>
<evidence type="ECO:0000313" key="2">
    <source>
        <dbReference type="Proteomes" id="UP001595539"/>
    </source>
</evidence>
<dbReference type="EMBL" id="JBHRXY010000015">
    <property type="protein sequence ID" value="MFC3630823.1"/>
    <property type="molecule type" value="Genomic_DNA"/>
</dbReference>
<dbReference type="InterPro" id="IPR013785">
    <property type="entry name" value="Aldolase_TIM"/>
</dbReference>
<dbReference type="SUPFAM" id="SSF51445">
    <property type="entry name" value="(Trans)glycosidases"/>
    <property type="match status" value="1"/>
</dbReference>
<dbReference type="Gene3D" id="3.20.20.70">
    <property type="entry name" value="Aldolase class I"/>
    <property type="match status" value="1"/>
</dbReference>
<keyword evidence="2" id="KW-1185">Reference proteome</keyword>
<gene>
    <name evidence="1" type="ORF">ACFOM8_15365</name>
</gene>
<dbReference type="Proteomes" id="UP001595539">
    <property type="component" value="Unassembled WGS sequence"/>
</dbReference>
<comment type="caution">
    <text evidence="1">The sequence shown here is derived from an EMBL/GenBank/DDBJ whole genome shotgun (WGS) entry which is preliminary data.</text>
</comment>
<reference evidence="2" key="1">
    <citation type="journal article" date="2019" name="Int. J. Syst. Evol. Microbiol.">
        <title>The Global Catalogue of Microorganisms (GCM) 10K type strain sequencing project: providing services to taxonomists for standard genome sequencing and annotation.</title>
        <authorList>
            <consortium name="The Broad Institute Genomics Platform"/>
            <consortium name="The Broad Institute Genome Sequencing Center for Infectious Disease"/>
            <person name="Wu L."/>
            <person name="Ma J."/>
        </authorList>
    </citation>
    <scope>NUCLEOTIDE SEQUENCE [LARGE SCALE GENOMIC DNA]</scope>
    <source>
        <strain evidence="2">KCTC 42473</strain>
    </source>
</reference>
<proteinExistence type="predicted"/>
<name>A0ABV7U6Y7_9RHOB</name>